<evidence type="ECO:0000313" key="6">
    <source>
        <dbReference type="Proteomes" id="UP000028530"/>
    </source>
</evidence>
<organism evidence="5 6">
    <name type="scientific">Ectopseudomonas mendocina S5.2</name>
    <dbReference type="NCBI Taxonomy" id="1225174"/>
    <lineage>
        <taxon>Bacteria</taxon>
        <taxon>Pseudomonadati</taxon>
        <taxon>Pseudomonadota</taxon>
        <taxon>Gammaproteobacteria</taxon>
        <taxon>Pseudomonadales</taxon>
        <taxon>Pseudomonadaceae</taxon>
        <taxon>Ectopseudomonas</taxon>
    </lineage>
</organism>
<dbReference type="Gene3D" id="3.40.50.1390">
    <property type="entry name" value="Resolvase, N-terminal catalytic domain"/>
    <property type="match status" value="1"/>
</dbReference>
<gene>
    <name evidence="5" type="ORF">DW68_001215</name>
</gene>
<name>A0ABM5VRB0_ECTME</name>
<keyword evidence="3" id="KW-0175">Coiled coil</keyword>
<protein>
    <recommendedName>
        <fullName evidence="4">Recombinase domain-containing protein</fullName>
    </recommendedName>
</protein>
<dbReference type="InterPro" id="IPR025827">
    <property type="entry name" value="Zn_ribbon_recom_dom"/>
</dbReference>
<keyword evidence="6" id="KW-1185">Reference proteome</keyword>
<dbReference type="Pfam" id="PF00239">
    <property type="entry name" value="Resolvase"/>
    <property type="match status" value="1"/>
</dbReference>
<evidence type="ECO:0000313" key="5">
    <source>
        <dbReference type="EMBL" id="ALN17281.1"/>
    </source>
</evidence>
<dbReference type="SMART" id="SM00857">
    <property type="entry name" value="Resolvase"/>
    <property type="match status" value="1"/>
</dbReference>
<dbReference type="PROSITE" id="PS51737">
    <property type="entry name" value="RECOMBINASE_DNA_BIND"/>
    <property type="match status" value="1"/>
</dbReference>
<dbReference type="InterPro" id="IPR050639">
    <property type="entry name" value="SSR_resolvase"/>
</dbReference>
<feature type="coiled-coil region" evidence="3">
    <location>
        <begin position="393"/>
        <end position="484"/>
    </location>
</feature>
<sequence>MPYAYPYIRFSSDIQKDGNSLLRQTKAIQAYLAENPHLEVDKRLNLEDLGKSGYAGQHLEKGGALHLFLEKIKKGEVEKGSVLIIEHFNRLSRLPLIKSITLFNEILANGVNIAVLEERQVFTAENLTSMDYLKAVLRFEVAHAESRDKSNKGIDNWQIKKQRLRDAEDPASARAEFTKTVPLWLTVDGRDIRVDEDKAVVVKLIFELCSRRNYGFMKIAKHLNENSIPRLDNSGRAWTFDIVKRLVHNRALIGEYQPRVSVRKEGRKRLEYIPSNEPPIEGVFPAVIDLALFDEVQAKTQSRKVGGGGRRADMPNLFLKLLRCNECGGSIKHQKHHNGYKEYRYLKCYNSLYGHCVSPGNRAWRYDEFEAMFFQYAGRLNLDEIFTAANSEIETVMAEISSIEVALAKQERKIEGLVRQVYESETVSTTLNNLLVNLEQGVNSSRQQLREKHQQLASLRSRDIEKHKETLRNSRELISQSQVEPQLRDKINAHLREIIASISIDFPSRYASVTFKSGVVREFHSDGIFANLAPKAEGEQREKDLAEIFAWHSLTDEEKARKYQEAGLSIVPLKVEL</sequence>
<dbReference type="Gene3D" id="3.90.1750.20">
    <property type="entry name" value="Putative Large Serine Recombinase, Chain B, Domain 2"/>
    <property type="match status" value="1"/>
</dbReference>
<evidence type="ECO:0000256" key="3">
    <source>
        <dbReference type="SAM" id="Coils"/>
    </source>
</evidence>
<dbReference type="InterPro" id="IPR036162">
    <property type="entry name" value="Resolvase-like_N_sf"/>
</dbReference>
<dbReference type="Pfam" id="PF07508">
    <property type="entry name" value="Recombinase"/>
    <property type="match status" value="1"/>
</dbReference>
<dbReference type="Proteomes" id="UP000028530">
    <property type="component" value="Chromosome"/>
</dbReference>
<evidence type="ECO:0000259" key="4">
    <source>
        <dbReference type="PROSITE" id="PS51737"/>
    </source>
</evidence>
<dbReference type="EMBL" id="CP013124">
    <property type="protein sequence ID" value="ALN17281.1"/>
    <property type="molecule type" value="Genomic_DNA"/>
</dbReference>
<dbReference type="GeneID" id="57604465"/>
<dbReference type="InterPro" id="IPR011109">
    <property type="entry name" value="DNA_bind_recombinase_dom"/>
</dbReference>
<dbReference type="Pfam" id="PF13408">
    <property type="entry name" value="Zn_ribbon_recom"/>
    <property type="match status" value="1"/>
</dbReference>
<reference evidence="5 6" key="1">
    <citation type="submission" date="2015-11" db="EMBL/GenBank/DDBJ databases">
        <authorList>
            <person name="Chong T.M."/>
            <person name="Chan K.G."/>
            <person name="Dessaux Y."/>
        </authorList>
    </citation>
    <scope>NUCLEOTIDE SEQUENCE [LARGE SCALE GENOMIC DNA]</scope>
    <source>
        <strain evidence="5 6">S5.2</strain>
    </source>
</reference>
<dbReference type="RefSeq" id="WP_017360493.1">
    <property type="nucleotide sequence ID" value="NZ_CP013124.1"/>
</dbReference>
<dbReference type="CDD" id="cd00338">
    <property type="entry name" value="Ser_Recombinase"/>
    <property type="match status" value="1"/>
</dbReference>
<evidence type="ECO:0000256" key="2">
    <source>
        <dbReference type="ARBA" id="ARBA00023172"/>
    </source>
</evidence>
<evidence type="ECO:0000256" key="1">
    <source>
        <dbReference type="ARBA" id="ARBA00023125"/>
    </source>
</evidence>
<keyword evidence="2" id="KW-0233">DNA recombination</keyword>
<proteinExistence type="predicted"/>
<dbReference type="InterPro" id="IPR006119">
    <property type="entry name" value="Resolv_N"/>
</dbReference>
<accession>A0ABM5VRB0</accession>
<dbReference type="PANTHER" id="PTHR30461:SF2">
    <property type="entry name" value="SERINE RECOMBINASE PINE-RELATED"/>
    <property type="match status" value="1"/>
</dbReference>
<keyword evidence="1" id="KW-0238">DNA-binding</keyword>
<feature type="domain" description="Recombinase" evidence="4">
    <location>
        <begin position="182"/>
        <end position="306"/>
    </location>
</feature>
<dbReference type="InterPro" id="IPR038109">
    <property type="entry name" value="DNA_bind_recomb_sf"/>
</dbReference>
<dbReference type="PANTHER" id="PTHR30461">
    <property type="entry name" value="DNA-INVERTASE FROM LAMBDOID PROPHAGE"/>
    <property type="match status" value="1"/>
</dbReference>
<dbReference type="SUPFAM" id="SSF53041">
    <property type="entry name" value="Resolvase-like"/>
    <property type="match status" value="1"/>
</dbReference>